<evidence type="ECO:0000313" key="3">
    <source>
        <dbReference type="Proteomes" id="UP000184052"/>
    </source>
</evidence>
<dbReference type="PANTHER" id="PTHR43415">
    <property type="entry name" value="SPERMIDINE N(1)-ACETYLTRANSFERASE"/>
    <property type="match status" value="1"/>
</dbReference>
<dbReference type="OrthoDB" id="9795206at2"/>
<dbReference type="Pfam" id="PF00583">
    <property type="entry name" value="Acetyltransf_1"/>
    <property type="match status" value="1"/>
</dbReference>
<sequence length="173" mass="20765">MGNEKLEKLFETERLNIFEAVEFEIDRVMTIEEDPENRDYIWQGTYEEHLEEIGSDEAYLLTFKKKEDDGLVGYCLIRLDKASEVFELRRIAITEKKKGYGREAMKGLFKFCFEELKMNRFWLDVYPHNEIGLSLYKSLGMFYEGTHRQSYKSEKGYLDQMIFSMLKSEYFRD</sequence>
<dbReference type="InterPro" id="IPR000182">
    <property type="entry name" value="GNAT_dom"/>
</dbReference>
<dbReference type="SUPFAM" id="SSF55729">
    <property type="entry name" value="Acyl-CoA N-acyltransferases (Nat)"/>
    <property type="match status" value="1"/>
</dbReference>
<protein>
    <submittedName>
        <fullName evidence="2">Protein N-acetyltransferase, RimJ/RimL family</fullName>
    </submittedName>
</protein>
<dbReference type="STRING" id="1121476.SAMN02745751_02755"/>
<organism evidence="2 3">
    <name type="scientific">Dethiosulfatibacter aminovorans DSM 17477</name>
    <dbReference type="NCBI Taxonomy" id="1121476"/>
    <lineage>
        <taxon>Bacteria</taxon>
        <taxon>Bacillati</taxon>
        <taxon>Bacillota</taxon>
        <taxon>Tissierellia</taxon>
        <taxon>Dethiosulfatibacter</taxon>
    </lineage>
</organism>
<dbReference type="Gene3D" id="3.40.630.30">
    <property type="match status" value="1"/>
</dbReference>
<feature type="domain" description="N-acetyltransferase" evidence="1">
    <location>
        <begin position="15"/>
        <end position="170"/>
    </location>
</feature>
<dbReference type="PANTHER" id="PTHR43415:SF3">
    <property type="entry name" value="GNAT-FAMILY ACETYLTRANSFERASE"/>
    <property type="match status" value="1"/>
</dbReference>
<dbReference type="EMBL" id="FQZL01000023">
    <property type="protein sequence ID" value="SHJ51620.1"/>
    <property type="molecule type" value="Genomic_DNA"/>
</dbReference>
<dbReference type="Proteomes" id="UP000184052">
    <property type="component" value="Unassembled WGS sequence"/>
</dbReference>
<name>A0A1M6JY14_9FIRM</name>
<evidence type="ECO:0000313" key="2">
    <source>
        <dbReference type="EMBL" id="SHJ51620.1"/>
    </source>
</evidence>
<dbReference type="RefSeq" id="WP_073050145.1">
    <property type="nucleotide sequence ID" value="NZ_FQZL01000023.1"/>
</dbReference>
<evidence type="ECO:0000259" key="1">
    <source>
        <dbReference type="PROSITE" id="PS51186"/>
    </source>
</evidence>
<dbReference type="GO" id="GO:0016747">
    <property type="term" value="F:acyltransferase activity, transferring groups other than amino-acyl groups"/>
    <property type="evidence" value="ECO:0007669"/>
    <property type="project" value="InterPro"/>
</dbReference>
<proteinExistence type="predicted"/>
<keyword evidence="3" id="KW-1185">Reference proteome</keyword>
<dbReference type="AlphaFoldDB" id="A0A1M6JY14"/>
<keyword evidence="2" id="KW-0808">Transferase</keyword>
<reference evidence="2 3" key="1">
    <citation type="submission" date="2016-11" db="EMBL/GenBank/DDBJ databases">
        <authorList>
            <person name="Jaros S."/>
            <person name="Januszkiewicz K."/>
            <person name="Wedrychowicz H."/>
        </authorList>
    </citation>
    <scope>NUCLEOTIDE SEQUENCE [LARGE SCALE GENOMIC DNA]</scope>
    <source>
        <strain evidence="2 3">DSM 17477</strain>
    </source>
</reference>
<dbReference type="PROSITE" id="PS51186">
    <property type="entry name" value="GNAT"/>
    <property type="match status" value="1"/>
</dbReference>
<gene>
    <name evidence="2" type="ORF">SAMN02745751_02755</name>
</gene>
<accession>A0A1M6JY14</accession>
<dbReference type="InterPro" id="IPR016181">
    <property type="entry name" value="Acyl_CoA_acyltransferase"/>
</dbReference>